<dbReference type="Gene3D" id="1.20.1280.50">
    <property type="match status" value="2"/>
</dbReference>
<sequence>VLLHRAVSTAASILLNGLARALRRVLGSSLPPASFGVCNLFHGMPPRTKARKGKGPARPEVSLDDLPDEVLQHVLSFVPAAEAVQTCVLARRWRHLWRSATGLRIECSESDPSFDDIREFVDHLLLLRGGSPLDTCELALNNYDTSRVNLWIRHILLCKVRALSLDLIICQDFAQIHELTLVSEHLKTLQLTNIEFNNEFLDFSCCPALEVLEIKDCDFSGTDRISSQSLKCLSIGNGCFFSTKYRFRIYAPNLHSLRLDVGRHRTPALEQMPSLVEAFVVVEAFVNIFDCNKIIDSCDNAYSGDCSNEDCFACYGIDGDTNNCVLLQGLSEAQNLSLISDIKMFIFRRDLKQRPIFGNLKTLLLNEYWCVPADFSALAYMLEHSPILEKLTLQLFCKGPKSKVEMKGVPDPTGKSAAMSEQLKIVEVKCEVVDDRVLDVLKFLDKLGIYTYRTTTTFQFPFPDAAAHGSSLKFLPVLLHPAHILPPRSGSLARDSELVERASSSPPTPRHRRPRRCHRLSHRRSVSSVDVRNLLDVMPPRTRGGKGKGAACTEVSRDSLDALPDEVLQHVLSFLPAPEAVRTCVLARRWRQLWRSATGLRIVCDEDGGSLSVDDVREFVDNLLLLRGGSPLDRCELTLYNFSGYSSSRVNLWIRHILLCKVRALSLDLISCYDLAHIYELTLVSEHLKTLKLTNLRFSNEFLDFSCCPVLEGLEIEECDFSVAERISSQSLKCLSISNECYFSQQYRFRVCAPNLHSLRLDVGQHRTPALERMPSLVEAFVDIVDCDVDSCGNAYSGDCDNGDCSACHGIDGDTHNCVLLQALSEARNLSLISDIEVFIFRRDLNWCPIFVNLKTLLLNEYWCVPADFSALAYMLEHSPILENLTLQLFCENHVPVSIPLP</sequence>
<name>A0A5J9URV2_9POAL</name>
<dbReference type="EMBL" id="RWGY01000013">
    <property type="protein sequence ID" value="TVU26104.1"/>
    <property type="molecule type" value="Genomic_DNA"/>
</dbReference>
<dbReference type="Proteomes" id="UP000324897">
    <property type="component" value="Chromosome 2"/>
</dbReference>
<dbReference type="OrthoDB" id="680974at2759"/>
<dbReference type="InterPro" id="IPR053197">
    <property type="entry name" value="F-box_SCFL_complex_component"/>
</dbReference>
<dbReference type="Pfam" id="PF00646">
    <property type="entry name" value="F-box"/>
    <property type="match status" value="2"/>
</dbReference>
<dbReference type="SUPFAM" id="SSF81383">
    <property type="entry name" value="F-box domain"/>
    <property type="match status" value="2"/>
</dbReference>
<keyword evidence="4" id="KW-1185">Reference proteome</keyword>
<dbReference type="SUPFAM" id="SSF52058">
    <property type="entry name" value="L domain-like"/>
    <property type="match status" value="1"/>
</dbReference>
<feature type="region of interest" description="Disordered" evidence="1">
    <location>
        <begin position="495"/>
        <end position="524"/>
    </location>
</feature>
<dbReference type="SMART" id="SM00256">
    <property type="entry name" value="FBOX"/>
    <property type="match status" value="2"/>
</dbReference>
<feature type="domain" description="F-box" evidence="2">
    <location>
        <begin position="557"/>
        <end position="603"/>
    </location>
</feature>
<reference evidence="3 4" key="1">
    <citation type="journal article" date="2019" name="Sci. Rep.">
        <title>A high-quality genome of Eragrostis curvula grass provides insights into Poaceae evolution and supports new strategies to enhance forage quality.</title>
        <authorList>
            <person name="Carballo J."/>
            <person name="Santos B.A.C.M."/>
            <person name="Zappacosta D."/>
            <person name="Garbus I."/>
            <person name="Selva J.P."/>
            <person name="Gallo C.A."/>
            <person name="Diaz A."/>
            <person name="Albertini E."/>
            <person name="Caccamo M."/>
            <person name="Echenique V."/>
        </authorList>
    </citation>
    <scope>NUCLEOTIDE SEQUENCE [LARGE SCALE GENOMIC DNA]</scope>
    <source>
        <strain evidence="4">cv. Victoria</strain>
        <tissue evidence="3">Leaf</tissue>
    </source>
</reference>
<feature type="compositionally biased region" description="Basic residues" evidence="1">
    <location>
        <begin position="509"/>
        <end position="524"/>
    </location>
</feature>
<accession>A0A5J9URV2</accession>
<dbReference type="InterPro" id="IPR036047">
    <property type="entry name" value="F-box-like_dom_sf"/>
</dbReference>
<dbReference type="CDD" id="cd22160">
    <property type="entry name" value="F-box_AtFBL13-like"/>
    <property type="match status" value="2"/>
</dbReference>
<dbReference type="PROSITE" id="PS50181">
    <property type="entry name" value="FBOX"/>
    <property type="match status" value="2"/>
</dbReference>
<evidence type="ECO:0000259" key="2">
    <source>
        <dbReference type="PROSITE" id="PS50181"/>
    </source>
</evidence>
<gene>
    <name evidence="3" type="ORF">EJB05_28636</name>
</gene>
<proteinExistence type="predicted"/>
<feature type="domain" description="F-box" evidence="2">
    <location>
        <begin position="60"/>
        <end position="117"/>
    </location>
</feature>
<dbReference type="Gramene" id="TVU26104">
    <property type="protein sequence ID" value="TVU26104"/>
    <property type="gene ID" value="EJB05_28636"/>
</dbReference>
<protein>
    <recommendedName>
        <fullName evidence="2">F-box domain-containing protein</fullName>
    </recommendedName>
</protein>
<evidence type="ECO:0000256" key="1">
    <source>
        <dbReference type="SAM" id="MobiDB-lite"/>
    </source>
</evidence>
<dbReference type="PANTHER" id="PTHR34223">
    <property type="entry name" value="OS11G0201299 PROTEIN"/>
    <property type="match status" value="1"/>
</dbReference>
<evidence type="ECO:0000313" key="3">
    <source>
        <dbReference type="EMBL" id="TVU26104.1"/>
    </source>
</evidence>
<comment type="caution">
    <text evidence="3">The sequence shown here is derived from an EMBL/GenBank/DDBJ whole genome shotgun (WGS) entry which is preliminary data.</text>
</comment>
<feature type="non-terminal residue" evidence="3">
    <location>
        <position position="1"/>
    </location>
</feature>
<dbReference type="InterPro" id="IPR001810">
    <property type="entry name" value="F-box_dom"/>
</dbReference>
<dbReference type="InterPro" id="IPR055411">
    <property type="entry name" value="LRR_FXL15/At3g58940/PEG3-like"/>
</dbReference>
<dbReference type="PANTHER" id="PTHR34223:SF80">
    <property type="entry name" value="OS11G0205900 PROTEIN"/>
    <property type="match status" value="1"/>
</dbReference>
<organism evidence="3 4">
    <name type="scientific">Eragrostis curvula</name>
    <name type="common">weeping love grass</name>
    <dbReference type="NCBI Taxonomy" id="38414"/>
    <lineage>
        <taxon>Eukaryota</taxon>
        <taxon>Viridiplantae</taxon>
        <taxon>Streptophyta</taxon>
        <taxon>Embryophyta</taxon>
        <taxon>Tracheophyta</taxon>
        <taxon>Spermatophyta</taxon>
        <taxon>Magnoliopsida</taxon>
        <taxon>Liliopsida</taxon>
        <taxon>Poales</taxon>
        <taxon>Poaceae</taxon>
        <taxon>PACMAD clade</taxon>
        <taxon>Chloridoideae</taxon>
        <taxon>Eragrostideae</taxon>
        <taxon>Eragrostidinae</taxon>
        <taxon>Eragrostis</taxon>
    </lineage>
</organism>
<dbReference type="Pfam" id="PF24758">
    <property type="entry name" value="LRR_At5g56370"/>
    <property type="match status" value="2"/>
</dbReference>
<dbReference type="InterPro" id="IPR053781">
    <property type="entry name" value="F-box_AtFBL13-like"/>
</dbReference>
<evidence type="ECO:0000313" key="4">
    <source>
        <dbReference type="Proteomes" id="UP000324897"/>
    </source>
</evidence>
<dbReference type="AlphaFoldDB" id="A0A5J9URV2"/>